<keyword evidence="3" id="KW-1185">Reference proteome</keyword>
<proteinExistence type="predicted"/>
<accession>A0AAV9SBN1</accession>
<organism evidence="2 3">
    <name type="scientific">Crenichthys baileyi</name>
    <name type="common">White River springfish</name>
    <dbReference type="NCBI Taxonomy" id="28760"/>
    <lineage>
        <taxon>Eukaryota</taxon>
        <taxon>Metazoa</taxon>
        <taxon>Chordata</taxon>
        <taxon>Craniata</taxon>
        <taxon>Vertebrata</taxon>
        <taxon>Euteleostomi</taxon>
        <taxon>Actinopterygii</taxon>
        <taxon>Neopterygii</taxon>
        <taxon>Teleostei</taxon>
        <taxon>Neoteleostei</taxon>
        <taxon>Acanthomorphata</taxon>
        <taxon>Ovalentaria</taxon>
        <taxon>Atherinomorphae</taxon>
        <taxon>Cyprinodontiformes</taxon>
        <taxon>Goodeidae</taxon>
        <taxon>Crenichthys</taxon>
    </lineage>
</organism>
<feature type="region of interest" description="Disordered" evidence="1">
    <location>
        <begin position="158"/>
        <end position="217"/>
    </location>
</feature>
<gene>
    <name evidence="2" type="ORF">CRENBAI_013490</name>
</gene>
<dbReference type="AlphaFoldDB" id="A0AAV9SBN1"/>
<sequence>MSKVFSYRGRHAAEVWVFEGHLQNLSFAAIGQVEKELECAFVVRRQCLERKLLKFVVLERQLVDRKEQSSPGYGGLYASEYDCVRFSVGTQAFQNYVRTPWYPPSWGWSPKSEVNESQRYTCRESERENLRRFVHEARSAIRDKFSQSGADMPDFLQRAQGRKGQTRPHLLETDTRNSYGIPKDARPKKGVPSTLQESQVRTDPVPSRKPSCRAEGSNWNTKTAAQCTVTLPKRRTCLTHNVDPNNLDLRTTSVKARGLVAFKSVRSLCASALTETFVACVMRGDCVTMENDCVP</sequence>
<evidence type="ECO:0000256" key="1">
    <source>
        <dbReference type="SAM" id="MobiDB-lite"/>
    </source>
</evidence>
<dbReference type="EMBL" id="JAHHUM010000604">
    <property type="protein sequence ID" value="KAK5618696.1"/>
    <property type="molecule type" value="Genomic_DNA"/>
</dbReference>
<reference evidence="2 3" key="1">
    <citation type="submission" date="2021-06" db="EMBL/GenBank/DDBJ databases">
        <authorList>
            <person name="Palmer J.M."/>
        </authorList>
    </citation>
    <scope>NUCLEOTIDE SEQUENCE [LARGE SCALE GENOMIC DNA]</scope>
    <source>
        <strain evidence="2 3">MEX-2019</strain>
        <tissue evidence="2">Muscle</tissue>
    </source>
</reference>
<protein>
    <submittedName>
        <fullName evidence="2">Uncharacterized protein</fullName>
    </submittedName>
</protein>
<evidence type="ECO:0000313" key="2">
    <source>
        <dbReference type="EMBL" id="KAK5618696.1"/>
    </source>
</evidence>
<comment type="caution">
    <text evidence="2">The sequence shown here is derived from an EMBL/GenBank/DDBJ whole genome shotgun (WGS) entry which is preliminary data.</text>
</comment>
<name>A0AAV9SBN1_9TELE</name>
<dbReference type="Proteomes" id="UP001311232">
    <property type="component" value="Unassembled WGS sequence"/>
</dbReference>
<evidence type="ECO:0000313" key="3">
    <source>
        <dbReference type="Proteomes" id="UP001311232"/>
    </source>
</evidence>